<protein>
    <submittedName>
        <fullName evidence="1">Uncharacterized protein</fullName>
    </submittedName>
</protein>
<evidence type="ECO:0000313" key="2">
    <source>
        <dbReference type="Proteomes" id="UP000828048"/>
    </source>
</evidence>
<proteinExistence type="predicted"/>
<sequence length="261" mass="29858">MYEFICFNMGLCKVTLFGMSTENPVYQMMFAVPKWETMKLVILVRELYPGSDCTLLKFIIEAFNMKVTTGWTNKALDMFLKFQTKILPTGQKEIVRIEAEHNSQDGAVPMTQEELSIKKKVHEQDEIIQEQGEKIQMQDATIVKLVEAKEQQGRTLASVLEFLKNQGAKKFCRDNAFLFTKHGFKVSPEELCYFVIDGACLFGLQSMVSKATQKSFVILLLMSPGSAVMFAPMVNPYESSMTKEEMSGTWEMWVRRRTSQS</sequence>
<reference evidence="1 2" key="1">
    <citation type="journal article" date="2021" name="Hortic Res">
        <title>High-quality reference genome and annotation aids understanding of berry development for evergreen blueberry (Vaccinium darrowii).</title>
        <authorList>
            <person name="Yu J."/>
            <person name="Hulse-Kemp A.M."/>
            <person name="Babiker E."/>
            <person name="Staton M."/>
        </authorList>
    </citation>
    <scope>NUCLEOTIDE SEQUENCE [LARGE SCALE GENOMIC DNA]</scope>
    <source>
        <strain evidence="2">cv. NJ 8807/NJ 8810</strain>
        <tissue evidence="1">Young leaf</tissue>
    </source>
</reference>
<comment type="caution">
    <text evidence="1">The sequence shown here is derived from an EMBL/GenBank/DDBJ whole genome shotgun (WGS) entry which is preliminary data.</text>
</comment>
<name>A0ACB7XMF5_9ERIC</name>
<evidence type="ECO:0000313" key="1">
    <source>
        <dbReference type="EMBL" id="KAH7842141.1"/>
    </source>
</evidence>
<gene>
    <name evidence="1" type="ORF">Vadar_001941</name>
</gene>
<organism evidence="1 2">
    <name type="scientific">Vaccinium darrowii</name>
    <dbReference type="NCBI Taxonomy" id="229202"/>
    <lineage>
        <taxon>Eukaryota</taxon>
        <taxon>Viridiplantae</taxon>
        <taxon>Streptophyta</taxon>
        <taxon>Embryophyta</taxon>
        <taxon>Tracheophyta</taxon>
        <taxon>Spermatophyta</taxon>
        <taxon>Magnoliopsida</taxon>
        <taxon>eudicotyledons</taxon>
        <taxon>Gunneridae</taxon>
        <taxon>Pentapetalae</taxon>
        <taxon>asterids</taxon>
        <taxon>Ericales</taxon>
        <taxon>Ericaceae</taxon>
        <taxon>Vaccinioideae</taxon>
        <taxon>Vaccinieae</taxon>
        <taxon>Vaccinium</taxon>
    </lineage>
</organism>
<dbReference type="EMBL" id="CM037151">
    <property type="protein sequence ID" value="KAH7842141.1"/>
    <property type="molecule type" value="Genomic_DNA"/>
</dbReference>
<dbReference type="Proteomes" id="UP000828048">
    <property type="component" value="Chromosome 1"/>
</dbReference>
<keyword evidence="2" id="KW-1185">Reference proteome</keyword>
<accession>A0ACB7XMF5</accession>